<protein>
    <recommendedName>
        <fullName evidence="7">Protein kinase domain-containing protein</fullName>
    </recommendedName>
</protein>
<keyword evidence="9" id="KW-1185">Reference proteome</keyword>
<evidence type="ECO:0000256" key="1">
    <source>
        <dbReference type="ARBA" id="ARBA00022527"/>
    </source>
</evidence>
<dbReference type="PROSITE" id="PS50011">
    <property type="entry name" value="PROTEIN_KINASE_DOM"/>
    <property type="match status" value="1"/>
</dbReference>
<keyword evidence="1" id="KW-0723">Serine/threonine-protein kinase</keyword>
<dbReference type="Proteomes" id="UP001189429">
    <property type="component" value="Unassembled WGS sequence"/>
</dbReference>
<comment type="caution">
    <text evidence="8">The sequence shown here is derived from an EMBL/GenBank/DDBJ whole genome shotgun (WGS) entry which is preliminary data.</text>
</comment>
<evidence type="ECO:0000259" key="7">
    <source>
        <dbReference type="PROSITE" id="PS50011"/>
    </source>
</evidence>
<sequence length="185" mass="20379">MPGGSIAQVLSHFGRLEESLVARYSRDLFSGLDYLHTRDPPVLHRDIKGANILVGLDSTVKLSDFGCSKRSEGTAVHTLKGSVPWMAPEVMRQSGYGRKADIWSLGCVIIEMSTAEPPWGTFDNCLAAMVRIAMSDETPPVPAHLSEACRDLVRLCTRRDPEQRPTAKDSRARVCSPRPRPIHNG</sequence>
<dbReference type="PROSITE" id="PS00108">
    <property type="entry name" value="PROTEIN_KINASE_ST"/>
    <property type="match status" value="1"/>
</dbReference>
<keyword evidence="5" id="KW-0067">ATP-binding</keyword>
<evidence type="ECO:0000256" key="2">
    <source>
        <dbReference type="ARBA" id="ARBA00022679"/>
    </source>
</evidence>
<keyword evidence="4" id="KW-0418">Kinase</keyword>
<dbReference type="SMART" id="SM00220">
    <property type="entry name" value="S_TKc"/>
    <property type="match status" value="1"/>
</dbReference>
<proteinExistence type="predicted"/>
<dbReference type="Pfam" id="PF00069">
    <property type="entry name" value="Pkinase"/>
    <property type="match status" value="1"/>
</dbReference>
<reference evidence="8" key="1">
    <citation type="submission" date="2023-10" db="EMBL/GenBank/DDBJ databases">
        <authorList>
            <person name="Chen Y."/>
            <person name="Shah S."/>
            <person name="Dougan E. K."/>
            <person name="Thang M."/>
            <person name="Chan C."/>
        </authorList>
    </citation>
    <scope>NUCLEOTIDE SEQUENCE [LARGE SCALE GENOMIC DNA]</scope>
</reference>
<dbReference type="PANTHER" id="PTHR11584">
    <property type="entry name" value="SERINE/THREONINE PROTEIN KINASE"/>
    <property type="match status" value="1"/>
</dbReference>
<evidence type="ECO:0000313" key="8">
    <source>
        <dbReference type="EMBL" id="CAK0856812.1"/>
    </source>
</evidence>
<gene>
    <name evidence="8" type="ORF">PCOR1329_LOCUS47085</name>
</gene>
<dbReference type="InterPro" id="IPR000719">
    <property type="entry name" value="Prot_kinase_dom"/>
</dbReference>
<accession>A0ABN9UBV4</accession>
<feature type="domain" description="Protein kinase" evidence="7">
    <location>
        <begin position="1"/>
        <end position="185"/>
    </location>
</feature>
<evidence type="ECO:0000313" key="9">
    <source>
        <dbReference type="Proteomes" id="UP001189429"/>
    </source>
</evidence>
<evidence type="ECO:0000256" key="3">
    <source>
        <dbReference type="ARBA" id="ARBA00022741"/>
    </source>
</evidence>
<keyword evidence="2" id="KW-0808">Transferase</keyword>
<dbReference type="EMBL" id="CAUYUJ010015671">
    <property type="protein sequence ID" value="CAK0856812.1"/>
    <property type="molecule type" value="Genomic_DNA"/>
</dbReference>
<keyword evidence="3" id="KW-0547">Nucleotide-binding</keyword>
<dbReference type="InterPro" id="IPR011009">
    <property type="entry name" value="Kinase-like_dom_sf"/>
</dbReference>
<evidence type="ECO:0000256" key="5">
    <source>
        <dbReference type="ARBA" id="ARBA00022840"/>
    </source>
</evidence>
<dbReference type="SUPFAM" id="SSF56112">
    <property type="entry name" value="Protein kinase-like (PK-like)"/>
    <property type="match status" value="1"/>
</dbReference>
<evidence type="ECO:0000256" key="6">
    <source>
        <dbReference type="SAM" id="MobiDB-lite"/>
    </source>
</evidence>
<name>A0ABN9UBV4_9DINO</name>
<dbReference type="Gene3D" id="1.10.510.10">
    <property type="entry name" value="Transferase(Phosphotransferase) domain 1"/>
    <property type="match status" value="1"/>
</dbReference>
<organism evidence="8 9">
    <name type="scientific">Prorocentrum cordatum</name>
    <dbReference type="NCBI Taxonomy" id="2364126"/>
    <lineage>
        <taxon>Eukaryota</taxon>
        <taxon>Sar</taxon>
        <taxon>Alveolata</taxon>
        <taxon>Dinophyceae</taxon>
        <taxon>Prorocentrales</taxon>
        <taxon>Prorocentraceae</taxon>
        <taxon>Prorocentrum</taxon>
    </lineage>
</organism>
<dbReference type="PANTHER" id="PTHR11584:SF369">
    <property type="entry name" value="MITOGEN-ACTIVATED PROTEIN KINASE KINASE KINASE 19-RELATED"/>
    <property type="match status" value="1"/>
</dbReference>
<feature type="compositionally biased region" description="Basic and acidic residues" evidence="6">
    <location>
        <begin position="160"/>
        <end position="172"/>
    </location>
</feature>
<evidence type="ECO:0000256" key="4">
    <source>
        <dbReference type="ARBA" id="ARBA00022777"/>
    </source>
</evidence>
<dbReference type="InterPro" id="IPR008271">
    <property type="entry name" value="Ser/Thr_kinase_AS"/>
</dbReference>
<feature type="region of interest" description="Disordered" evidence="6">
    <location>
        <begin position="160"/>
        <end position="185"/>
    </location>
</feature>